<comment type="caution">
    <text evidence="3">The sequence shown here is derived from an EMBL/GenBank/DDBJ whole genome shotgun (WGS) entry which is preliminary data.</text>
</comment>
<dbReference type="OrthoDB" id="2620164at2"/>
<evidence type="ECO:0000313" key="4">
    <source>
        <dbReference type="Proteomes" id="UP000307943"/>
    </source>
</evidence>
<organism evidence="3 4">
    <name type="scientific">Paenibacillus hemerocallicola</name>
    <dbReference type="NCBI Taxonomy" id="1172614"/>
    <lineage>
        <taxon>Bacteria</taxon>
        <taxon>Bacillati</taxon>
        <taxon>Bacillota</taxon>
        <taxon>Bacilli</taxon>
        <taxon>Bacillales</taxon>
        <taxon>Paenibacillaceae</taxon>
        <taxon>Paenibacillus</taxon>
    </lineage>
</organism>
<dbReference type="EMBL" id="VDCQ01000012">
    <property type="protein sequence ID" value="TNJ66235.1"/>
    <property type="molecule type" value="Genomic_DNA"/>
</dbReference>
<dbReference type="Proteomes" id="UP000307943">
    <property type="component" value="Unassembled WGS sequence"/>
</dbReference>
<gene>
    <name evidence="3" type="ORF">FE784_11210</name>
</gene>
<keyword evidence="1" id="KW-0175">Coiled coil</keyword>
<proteinExistence type="predicted"/>
<accession>A0A5C4TBE3</accession>
<name>A0A5C4TBE3_9BACL</name>
<evidence type="ECO:0000256" key="2">
    <source>
        <dbReference type="SAM" id="MobiDB-lite"/>
    </source>
</evidence>
<reference evidence="3 4" key="1">
    <citation type="submission" date="2019-05" db="EMBL/GenBank/DDBJ databases">
        <title>We sequenced the genome of Paenibacillus hemerocallicola KCTC 33185 for further insight into its adaptation and study the phylogeny of Paenibacillus.</title>
        <authorList>
            <person name="Narsing Rao M.P."/>
        </authorList>
    </citation>
    <scope>NUCLEOTIDE SEQUENCE [LARGE SCALE GENOMIC DNA]</scope>
    <source>
        <strain evidence="3 4">KCTC 33185</strain>
    </source>
</reference>
<evidence type="ECO:0000313" key="3">
    <source>
        <dbReference type="EMBL" id="TNJ66235.1"/>
    </source>
</evidence>
<sequence>MFNWLQGNGKTAAVSREGAERSRLEQKIEQLEQTIQHLAKETRKQNVVVRELHIHNPVVENVTFRLDALDIEELSGSLNLGNNFDVQFDPQQMFQGGKNGKGKPDDPAKQGATAGSAMRASSEEAVTDDAELRRTTKGYSYRAAPSAPNPDPPHSRKL</sequence>
<keyword evidence="4" id="KW-1185">Reference proteome</keyword>
<dbReference type="RefSeq" id="WP_139602287.1">
    <property type="nucleotide sequence ID" value="NZ_VDCQ01000012.1"/>
</dbReference>
<dbReference type="AlphaFoldDB" id="A0A5C4TBE3"/>
<feature type="region of interest" description="Disordered" evidence="2">
    <location>
        <begin position="89"/>
        <end position="158"/>
    </location>
</feature>
<protein>
    <submittedName>
        <fullName evidence="3">Uncharacterized protein</fullName>
    </submittedName>
</protein>
<evidence type="ECO:0000256" key="1">
    <source>
        <dbReference type="SAM" id="Coils"/>
    </source>
</evidence>
<feature type="coiled-coil region" evidence="1">
    <location>
        <begin position="14"/>
        <end position="44"/>
    </location>
</feature>